<dbReference type="InterPro" id="IPR011767">
    <property type="entry name" value="GLR_AS"/>
</dbReference>
<protein>
    <recommendedName>
        <fullName evidence="6">Glutaredoxin domain-containing protein</fullName>
    </recommendedName>
</protein>
<dbReference type="Pfam" id="PF00462">
    <property type="entry name" value="Glutaredoxin"/>
    <property type="match status" value="1"/>
</dbReference>
<dbReference type="InParanoid" id="F4RXE1"/>
<evidence type="ECO:0000256" key="3">
    <source>
        <dbReference type="ARBA" id="ARBA00023157"/>
    </source>
</evidence>
<keyword evidence="8" id="KW-1185">Reference proteome</keyword>
<dbReference type="KEGG" id="mlr:MELLADRAFT_49690"/>
<dbReference type="PROSITE" id="PS51354">
    <property type="entry name" value="GLUTAREDOXIN_2"/>
    <property type="match status" value="1"/>
</dbReference>
<dbReference type="NCBIfam" id="TIGR02180">
    <property type="entry name" value="GRX_euk"/>
    <property type="match status" value="1"/>
</dbReference>
<dbReference type="VEuPathDB" id="FungiDB:MELLADRAFT_49690"/>
<evidence type="ECO:0000259" key="6">
    <source>
        <dbReference type="Pfam" id="PF00462"/>
    </source>
</evidence>
<dbReference type="GO" id="GO:0005737">
    <property type="term" value="C:cytoplasm"/>
    <property type="evidence" value="ECO:0007669"/>
    <property type="project" value="TreeGrafter"/>
</dbReference>
<feature type="transmembrane region" description="Helical" evidence="5">
    <location>
        <begin position="112"/>
        <end position="129"/>
    </location>
</feature>
<gene>
    <name evidence="7" type="ORF">MELLADRAFT_49690</name>
</gene>
<keyword evidence="5" id="KW-0812">Transmembrane</keyword>
<organism evidence="8">
    <name type="scientific">Melampsora larici-populina (strain 98AG31 / pathotype 3-4-7)</name>
    <name type="common">Poplar leaf rust fungus</name>
    <dbReference type="NCBI Taxonomy" id="747676"/>
    <lineage>
        <taxon>Eukaryota</taxon>
        <taxon>Fungi</taxon>
        <taxon>Dikarya</taxon>
        <taxon>Basidiomycota</taxon>
        <taxon>Pucciniomycotina</taxon>
        <taxon>Pucciniomycetes</taxon>
        <taxon>Pucciniales</taxon>
        <taxon>Melampsoraceae</taxon>
        <taxon>Melampsora</taxon>
    </lineage>
</organism>
<dbReference type="RefSeq" id="XP_007413742.1">
    <property type="nucleotide sequence ID" value="XM_007413680.1"/>
</dbReference>
<dbReference type="GO" id="GO:0015038">
    <property type="term" value="F:glutathione disulfide oxidoreductase activity"/>
    <property type="evidence" value="ECO:0007669"/>
    <property type="project" value="TreeGrafter"/>
</dbReference>
<keyword evidence="2" id="KW-0249">Electron transport</keyword>
<dbReference type="InterPro" id="IPR002109">
    <property type="entry name" value="Glutaredoxin"/>
</dbReference>
<sequence length="145" mass="15876">MTAQQDVDEAIKTHPIVVYSKSYCPYCRRAKNLLASIPNKVADPKVFELDLMGQEGTETQAYLLKLTGQGTVPNIFIGHKHIGGADDLASLHAMGGLEPLLKEPLSHSPDRLAGGVAIFVLLGALAWFGRRYFQSRTQTLAKEKL</sequence>
<dbReference type="EMBL" id="GL883127">
    <property type="protein sequence ID" value="EGG02949.1"/>
    <property type="molecule type" value="Genomic_DNA"/>
</dbReference>
<evidence type="ECO:0000256" key="2">
    <source>
        <dbReference type="ARBA" id="ARBA00022982"/>
    </source>
</evidence>
<name>F4RXE1_MELLP</name>
<dbReference type="InterPro" id="IPR011899">
    <property type="entry name" value="Glutaredoxin_euk/vir"/>
</dbReference>
<keyword evidence="5" id="KW-0472">Membrane</keyword>
<reference evidence="8" key="1">
    <citation type="journal article" date="2011" name="Proc. Natl. Acad. Sci. U.S.A.">
        <title>Obligate biotrophy features unraveled by the genomic analysis of rust fungi.</title>
        <authorList>
            <person name="Duplessis S."/>
            <person name="Cuomo C.A."/>
            <person name="Lin Y.-C."/>
            <person name="Aerts A."/>
            <person name="Tisserant E."/>
            <person name="Veneault-Fourrey C."/>
            <person name="Joly D.L."/>
            <person name="Hacquard S."/>
            <person name="Amselem J."/>
            <person name="Cantarel B.L."/>
            <person name="Chiu R."/>
            <person name="Coutinho P.M."/>
            <person name="Feau N."/>
            <person name="Field M."/>
            <person name="Frey P."/>
            <person name="Gelhaye E."/>
            <person name="Goldberg J."/>
            <person name="Grabherr M.G."/>
            <person name="Kodira C.D."/>
            <person name="Kohler A."/>
            <person name="Kuees U."/>
            <person name="Lindquist E.A."/>
            <person name="Lucas S.M."/>
            <person name="Mago R."/>
            <person name="Mauceli E."/>
            <person name="Morin E."/>
            <person name="Murat C."/>
            <person name="Pangilinan J.L."/>
            <person name="Park R."/>
            <person name="Pearson M."/>
            <person name="Quesneville H."/>
            <person name="Rouhier N."/>
            <person name="Sakthikumar S."/>
            <person name="Salamov A.A."/>
            <person name="Schmutz J."/>
            <person name="Selles B."/>
            <person name="Shapiro H."/>
            <person name="Tanguay P."/>
            <person name="Tuskan G.A."/>
            <person name="Henrissat B."/>
            <person name="Van de Peer Y."/>
            <person name="Rouze P."/>
            <person name="Ellis J.G."/>
            <person name="Dodds P.N."/>
            <person name="Schein J.E."/>
            <person name="Zhong S."/>
            <person name="Hamelin R.C."/>
            <person name="Grigoriev I.V."/>
            <person name="Szabo L.J."/>
            <person name="Martin F."/>
        </authorList>
    </citation>
    <scope>NUCLEOTIDE SEQUENCE [LARGE SCALE GENOMIC DNA]</scope>
    <source>
        <strain evidence="8">98AG31 / pathotype 3-4-7</strain>
    </source>
</reference>
<evidence type="ECO:0000313" key="7">
    <source>
        <dbReference type="EMBL" id="EGG02949.1"/>
    </source>
</evidence>
<keyword evidence="5" id="KW-1133">Transmembrane helix</keyword>
<dbReference type="CDD" id="cd03419">
    <property type="entry name" value="GRX_GRXh_1_2_like"/>
    <property type="match status" value="1"/>
</dbReference>
<dbReference type="eggNOG" id="KOG1752">
    <property type="taxonomic scope" value="Eukaryota"/>
</dbReference>
<dbReference type="PANTHER" id="PTHR45694">
    <property type="entry name" value="GLUTAREDOXIN 2"/>
    <property type="match status" value="1"/>
</dbReference>
<dbReference type="PROSITE" id="PS00195">
    <property type="entry name" value="GLUTAREDOXIN_1"/>
    <property type="match status" value="1"/>
</dbReference>
<dbReference type="PRINTS" id="PR00160">
    <property type="entry name" value="GLUTAREDOXIN"/>
</dbReference>
<dbReference type="InterPro" id="IPR014025">
    <property type="entry name" value="Glutaredoxin_subgr"/>
</dbReference>
<dbReference type="STRING" id="747676.F4RXE1"/>
<dbReference type="Proteomes" id="UP000001072">
    <property type="component" value="Unassembled WGS sequence"/>
</dbReference>
<evidence type="ECO:0000313" key="8">
    <source>
        <dbReference type="Proteomes" id="UP000001072"/>
    </source>
</evidence>
<dbReference type="OrthoDB" id="418495at2759"/>
<evidence type="ECO:0000256" key="5">
    <source>
        <dbReference type="SAM" id="Phobius"/>
    </source>
</evidence>
<proteinExistence type="predicted"/>
<keyword evidence="4" id="KW-0676">Redox-active center</keyword>
<keyword evidence="1" id="KW-0813">Transport</keyword>
<dbReference type="GO" id="GO:0034599">
    <property type="term" value="P:cellular response to oxidative stress"/>
    <property type="evidence" value="ECO:0007669"/>
    <property type="project" value="TreeGrafter"/>
</dbReference>
<dbReference type="SUPFAM" id="SSF52833">
    <property type="entry name" value="Thioredoxin-like"/>
    <property type="match status" value="1"/>
</dbReference>
<dbReference type="InterPro" id="IPR036249">
    <property type="entry name" value="Thioredoxin-like_sf"/>
</dbReference>
<feature type="domain" description="Glutaredoxin" evidence="6">
    <location>
        <begin position="16"/>
        <end position="82"/>
    </location>
</feature>
<dbReference type="HOGENOM" id="CLU_026126_7_2_1"/>
<dbReference type="AlphaFoldDB" id="F4RXE1"/>
<dbReference type="PANTHER" id="PTHR45694:SF26">
    <property type="entry name" value="GRX1P"/>
    <property type="match status" value="1"/>
</dbReference>
<evidence type="ECO:0000256" key="1">
    <source>
        <dbReference type="ARBA" id="ARBA00022448"/>
    </source>
</evidence>
<accession>F4RXE1</accession>
<keyword evidence="3" id="KW-1015">Disulfide bond</keyword>
<dbReference type="Gene3D" id="3.40.30.10">
    <property type="entry name" value="Glutaredoxin"/>
    <property type="match status" value="1"/>
</dbReference>
<evidence type="ECO:0000256" key="4">
    <source>
        <dbReference type="ARBA" id="ARBA00023284"/>
    </source>
</evidence>
<dbReference type="GeneID" id="18928631"/>